<name>A0AAN7VS52_9COLE</name>
<evidence type="ECO:0000313" key="2">
    <source>
        <dbReference type="Proteomes" id="UP001329430"/>
    </source>
</evidence>
<gene>
    <name evidence="1" type="ORF">RI129_000765</name>
</gene>
<protein>
    <submittedName>
        <fullName evidence="1">Uncharacterized protein</fullName>
    </submittedName>
</protein>
<dbReference type="AlphaFoldDB" id="A0AAN7VS52"/>
<accession>A0AAN7VS52</accession>
<evidence type="ECO:0000313" key="1">
    <source>
        <dbReference type="EMBL" id="KAK5649736.1"/>
    </source>
</evidence>
<sequence>MSPSCFCVMCHQLYVEPPVEDWIKCCKCEEWCHEDCSSYNGQGEFFCDLCL</sequence>
<organism evidence="1 2">
    <name type="scientific">Pyrocoelia pectoralis</name>
    <dbReference type="NCBI Taxonomy" id="417401"/>
    <lineage>
        <taxon>Eukaryota</taxon>
        <taxon>Metazoa</taxon>
        <taxon>Ecdysozoa</taxon>
        <taxon>Arthropoda</taxon>
        <taxon>Hexapoda</taxon>
        <taxon>Insecta</taxon>
        <taxon>Pterygota</taxon>
        <taxon>Neoptera</taxon>
        <taxon>Endopterygota</taxon>
        <taxon>Coleoptera</taxon>
        <taxon>Polyphaga</taxon>
        <taxon>Elateriformia</taxon>
        <taxon>Elateroidea</taxon>
        <taxon>Lampyridae</taxon>
        <taxon>Lampyrinae</taxon>
        <taxon>Pyrocoelia</taxon>
    </lineage>
</organism>
<keyword evidence="2" id="KW-1185">Reference proteome</keyword>
<proteinExistence type="predicted"/>
<reference evidence="1 2" key="1">
    <citation type="journal article" date="2024" name="Insects">
        <title>An Improved Chromosome-Level Genome Assembly of the Firefly Pyrocoelia pectoralis.</title>
        <authorList>
            <person name="Fu X."/>
            <person name="Meyer-Rochow V.B."/>
            <person name="Ballantyne L."/>
            <person name="Zhu X."/>
        </authorList>
    </citation>
    <scope>NUCLEOTIDE SEQUENCE [LARGE SCALE GENOMIC DNA]</scope>
    <source>
        <strain evidence="1">XCY_ONT2</strain>
    </source>
</reference>
<dbReference type="EMBL" id="JAVRBK010000001">
    <property type="protein sequence ID" value="KAK5649736.1"/>
    <property type="molecule type" value="Genomic_DNA"/>
</dbReference>
<comment type="caution">
    <text evidence="1">The sequence shown here is derived from an EMBL/GenBank/DDBJ whole genome shotgun (WGS) entry which is preliminary data.</text>
</comment>
<dbReference type="Proteomes" id="UP001329430">
    <property type="component" value="Chromosome 1"/>
</dbReference>